<dbReference type="EMBL" id="FNSD01000001">
    <property type="protein sequence ID" value="SEC13169.1"/>
    <property type="molecule type" value="Genomic_DNA"/>
</dbReference>
<feature type="transmembrane region" description="Helical" evidence="1">
    <location>
        <begin position="81"/>
        <end position="100"/>
    </location>
</feature>
<feature type="transmembrane region" description="Helical" evidence="1">
    <location>
        <begin position="106"/>
        <end position="127"/>
    </location>
</feature>
<dbReference type="Proteomes" id="UP000182409">
    <property type="component" value="Unassembled WGS sequence"/>
</dbReference>
<feature type="transmembrane region" description="Helical" evidence="1">
    <location>
        <begin position="159"/>
        <end position="179"/>
    </location>
</feature>
<keyword evidence="1" id="KW-1133">Transmembrane helix</keyword>
<proteinExistence type="predicted"/>
<evidence type="ECO:0000313" key="2">
    <source>
        <dbReference type="EMBL" id="SEC13169.1"/>
    </source>
</evidence>
<evidence type="ECO:0000313" key="3">
    <source>
        <dbReference type="Proteomes" id="UP000182409"/>
    </source>
</evidence>
<accession>A0A1H4Q0N6</accession>
<keyword evidence="1" id="KW-0812">Transmembrane</keyword>
<name>A0A1H4Q0N6_9BACT</name>
<dbReference type="OrthoDB" id="110982at2"/>
<protein>
    <submittedName>
        <fullName evidence="2">Uncharacterized protein</fullName>
    </submittedName>
</protein>
<reference evidence="2 3" key="1">
    <citation type="submission" date="2016-10" db="EMBL/GenBank/DDBJ databases">
        <authorList>
            <person name="de Groot N.N."/>
        </authorList>
    </citation>
    <scope>NUCLEOTIDE SEQUENCE [LARGE SCALE GENOMIC DNA]</scope>
    <source>
        <strain evidence="2 3">AB35.6</strain>
    </source>
</reference>
<keyword evidence="1" id="KW-0472">Membrane</keyword>
<organism evidence="2 3">
    <name type="scientific">Terriglobus roseus</name>
    <dbReference type="NCBI Taxonomy" id="392734"/>
    <lineage>
        <taxon>Bacteria</taxon>
        <taxon>Pseudomonadati</taxon>
        <taxon>Acidobacteriota</taxon>
        <taxon>Terriglobia</taxon>
        <taxon>Terriglobales</taxon>
        <taxon>Acidobacteriaceae</taxon>
        <taxon>Terriglobus</taxon>
    </lineage>
</organism>
<evidence type="ECO:0000256" key="1">
    <source>
        <dbReference type="SAM" id="Phobius"/>
    </source>
</evidence>
<sequence>MTPHRQLRSLHRQLRAAAAIVPSVKREAWQTEWVAELSHAYCEDPHAAAQLAQGLVPDAIAMRRLQLRCRFEAIDWRAPSLCVRMVGGAFFLLFVCSMAQPQLRHLVFSNWGHGAFACFIALALFSLPSTVVTSRYGACDAYRGDAATMAQRWLRWRFLGAKLVFAVLSCYLLAIHVTMPFQHLLGAQADWLLMACGLVFNVVAVSWALTDQRQRCPTCMRSLRSPARMGSPSWSLLDSNATEEMCDRGHGLLHQPEWQTSWFENARWLQLDRTWRELFRP</sequence>
<gene>
    <name evidence="2" type="ORF">SAMN05443244_2731</name>
</gene>
<dbReference type="RefSeq" id="WP_074654541.1">
    <property type="nucleotide sequence ID" value="NZ_FNSD01000001.1"/>
</dbReference>
<dbReference type="AlphaFoldDB" id="A0A1H4Q0N6"/>
<feature type="transmembrane region" description="Helical" evidence="1">
    <location>
        <begin position="191"/>
        <end position="210"/>
    </location>
</feature>